<organism evidence="8 9">
    <name type="scientific">Steinernema glaseri</name>
    <dbReference type="NCBI Taxonomy" id="37863"/>
    <lineage>
        <taxon>Eukaryota</taxon>
        <taxon>Metazoa</taxon>
        <taxon>Ecdysozoa</taxon>
        <taxon>Nematoda</taxon>
        <taxon>Chromadorea</taxon>
        <taxon>Rhabditida</taxon>
        <taxon>Tylenchina</taxon>
        <taxon>Panagrolaimomorpha</taxon>
        <taxon>Strongyloidoidea</taxon>
        <taxon>Steinernematidae</taxon>
        <taxon>Steinernema</taxon>
    </lineage>
</organism>
<evidence type="ECO:0000256" key="4">
    <source>
        <dbReference type="ARBA" id="ARBA00023015"/>
    </source>
</evidence>
<proteinExistence type="inferred from homology"/>
<dbReference type="Gene3D" id="2.30.29.30">
    <property type="entry name" value="Pleckstrin-homology domain (PH domain)/Phosphotyrosine-binding domain (PTB)"/>
    <property type="match status" value="1"/>
</dbReference>
<keyword evidence="3" id="KW-0677">Repeat</keyword>
<dbReference type="GO" id="GO:0006289">
    <property type="term" value="P:nucleotide-excision repair"/>
    <property type="evidence" value="ECO:0007669"/>
    <property type="project" value="InterPro"/>
</dbReference>
<accession>A0A1I7ZCS9</accession>
<comment type="subcellular location">
    <subcellularLocation>
        <location evidence="1">Nucleus</location>
    </subcellularLocation>
</comment>
<evidence type="ECO:0000256" key="3">
    <source>
        <dbReference type="ARBA" id="ARBA00022737"/>
    </source>
</evidence>
<evidence type="ECO:0000256" key="6">
    <source>
        <dbReference type="ARBA" id="ARBA00023242"/>
    </source>
</evidence>
<feature type="domain" description="BSD" evidence="7">
    <location>
        <begin position="189"/>
        <end position="241"/>
    </location>
</feature>
<dbReference type="GO" id="GO:0006351">
    <property type="term" value="P:DNA-templated transcription"/>
    <property type="evidence" value="ECO:0007669"/>
    <property type="project" value="InterPro"/>
</dbReference>
<keyword evidence="4" id="KW-0805">Transcription regulation</keyword>
<dbReference type="SMART" id="SM00751">
    <property type="entry name" value="BSD"/>
    <property type="match status" value="2"/>
</dbReference>
<keyword evidence="6" id="KW-0539">Nucleus</keyword>
<name>A0A1I7ZCS9_9BILA</name>
<dbReference type="AlphaFoldDB" id="A0A1I7ZCS9"/>
<dbReference type="SUPFAM" id="SSF50729">
    <property type="entry name" value="PH domain-like"/>
    <property type="match status" value="1"/>
</dbReference>
<evidence type="ECO:0000256" key="1">
    <source>
        <dbReference type="ARBA" id="ARBA00004123"/>
    </source>
</evidence>
<dbReference type="InterPro" id="IPR027079">
    <property type="entry name" value="Tfb1/GTF2H1"/>
</dbReference>
<evidence type="ECO:0000256" key="5">
    <source>
        <dbReference type="ARBA" id="ARBA00023163"/>
    </source>
</evidence>
<dbReference type="Proteomes" id="UP000095287">
    <property type="component" value="Unplaced"/>
</dbReference>
<evidence type="ECO:0000256" key="2">
    <source>
        <dbReference type="ARBA" id="ARBA00009448"/>
    </source>
</evidence>
<sequence>MSAPTLLISVDDVKHRNAGSGRSPVGVLSVHSDRIEWKDNASPSILIVKLDEIKGQKVSQPNKSKVQMQVIRNNDEQSTFMFVKPNAGREELLKIRDELIEVLQNALVAHRQQAAKMVGEQEKSNDNSEKEKILTENKYLLDLYRHLVSSKLISPNEFWAEYIDNAECVKERNIGVSGAFLNSIAQTDGINGVSLVLNPEVIDSIFKTFPAIERKHYELVPHQMTDQQFWGKFFHSHYFHRDRQANPNPDDPFVDCIRADDADMDKLKTTAFVKKNLDEKFLDEDMGVLQGQDEDRPAEKCNENKQLLVRRCNYQSGRILHTALGDRWSGLSKNSTRTTCALNGVSKESDANLPSSSSSNGVEANCNSVLEDDDIVVDSEVLNVDKDTMNRYLAGVDLDPVAIEKTLPPDESSRIRNLMMRINKPKRENSHLERFKSLMASGNDPFHITRERLMSTRVKSYVPTDLTQANLSELMSIYDSTYELVKHFWICFPPRTAEMEEKLFKMSGTLQKYREESLVPVMKDFGPHNMHGALELVDVALKRYEQFKEKRAKMNG</sequence>
<dbReference type="InterPro" id="IPR013876">
    <property type="entry name" value="TFIIH_BTF_p62_N"/>
</dbReference>
<dbReference type="InterPro" id="IPR005607">
    <property type="entry name" value="BSD_dom"/>
</dbReference>
<keyword evidence="5" id="KW-0804">Transcription</keyword>
<dbReference type="InterPro" id="IPR035925">
    <property type="entry name" value="BSD_dom_sf"/>
</dbReference>
<dbReference type="Pfam" id="PF08567">
    <property type="entry name" value="PH_TFIIH"/>
    <property type="match status" value="1"/>
</dbReference>
<evidence type="ECO:0000259" key="7">
    <source>
        <dbReference type="PROSITE" id="PS50858"/>
    </source>
</evidence>
<dbReference type="GO" id="GO:0000439">
    <property type="term" value="C:transcription factor TFIIH core complex"/>
    <property type="evidence" value="ECO:0007669"/>
    <property type="project" value="InterPro"/>
</dbReference>
<evidence type="ECO:0000313" key="9">
    <source>
        <dbReference type="WBParaSite" id="L893_g25055.t1"/>
    </source>
</evidence>
<evidence type="ECO:0000313" key="8">
    <source>
        <dbReference type="Proteomes" id="UP000095287"/>
    </source>
</evidence>
<dbReference type="SUPFAM" id="SSF140383">
    <property type="entry name" value="BSD domain-like"/>
    <property type="match status" value="2"/>
</dbReference>
<dbReference type="InterPro" id="IPR011993">
    <property type="entry name" value="PH-like_dom_sf"/>
</dbReference>
<protein>
    <submittedName>
        <fullName evidence="9">BSD domain-containing protein</fullName>
    </submittedName>
</protein>
<dbReference type="PANTHER" id="PTHR12856">
    <property type="entry name" value="TRANSCRIPTION INITIATION FACTOR IIH-RELATED"/>
    <property type="match status" value="1"/>
</dbReference>
<comment type="similarity">
    <text evidence="2">Belongs to the TFB1 family.</text>
</comment>
<dbReference type="Gene3D" id="6.10.140.1200">
    <property type="match status" value="1"/>
</dbReference>
<feature type="domain" description="BSD" evidence="7">
    <location>
        <begin position="122"/>
        <end position="170"/>
    </location>
</feature>
<dbReference type="WBParaSite" id="L893_g25055.t1">
    <property type="protein sequence ID" value="L893_g25055.t1"/>
    <property type="gene ID" value="L893_g25055"/>
</dbReference>
<keyword evidence="8" id="KW-1185">Reference proteome</keyword>
<dbReference type="CDD" id="cd13229">
    <property type="entry name" value="PH_TFIIH"/>
    <property type="match status" value="1"/>
</dbReference>
<dbReference type="PROSITE" id="PS50858">
    <property type="entry name" value="BSD"/>
    <property type="match status" value="2"/>
</dbReference>
<reference evidence="9" key="1">
    <citation type="submission" date="2016-11" db="UniProtKB">
        <authorList>
            <consortium name="WormBaseParasite"/>
        </authorList>
    </citation>
    <scope>IDENTIFICATION</scope>
</reference>
<dbReference type="Pfam" id="PF03909">
    <property type="entry name" value="BSD"/>
    <property type="match status" value="1"/>
</dbReference>